<dbReference type="STRING" id="1969733.B5V00_00705"/>
<accession>A0A1X0YE28</accession>
<dbReference type="EMBL" id="NAAD01000001">
    <property type="protein sequence ID" value="ORJ63418.1"/>
    <property type="molecule type" value="Genomic_DNA"/>
</dbReference>
<dbReference type="AlphaFoldDB" id="A0A1X0YE28"/>
<protein>
    <submittedName>
        <fullName evidence="1">Uncharacterized protein</fullName>
    </submittedName>
</protein>
<evidence type="ECO:0000313" key="1">
    <source>
        <dbReference type="EMBL" id="ORJ63418.1"/>
    </source>
</evidence>
<dbReference type="Proteomes" id="UP000193136">
    <property type="component" value="Unassembled WGS sequence"/>
</dbReference>
<evidence type="ECO:0000313" key="2">
    <source>
        <dbReference type="Proteomes" id="UP000193136"/>
    </source>
</evidence>
<name>A0A1X0YE28_9BACT</name>
<sequence length="148" mass="17126">MRRPNHERGVARLLILLVLCATTVRAEEIPLGPADLPHLVGQWQGDLTSCDQQDCVRWETGLRLSLEPGPPPTGRWHNESYRADWQSEVRFSGGKLLLRYRDLEIPFALHRADDGHLRLEGSYRGRWLWFPRINHIRLDKLPAETGME</sequence>
<proteinExistence type="predicted"/>
<gene>
    <name evidence="1" type="ORF">B5V00_00705</name>
</gene>
<organism evidence="1 2">
    <name type="scientific">Geothermobacter hydrogeniphilus</name>
    <dbReference type="NCBI Taxonomy" id="1969733"/>
    <lineage>
        <taxon>Bacteria</taxon>
        <taxon>Pseudomonadati</taxon>
        <taxon>Thermodesulfobacteriota</taxon>
        <taxon>Desulfuromonadia</taxon>
        <taxon>Desulfuromonadales</taxon>
        <taxon>Geothermobacteraceae</taxon>
        <taxon>Geothermobacter</taxon>
    </lineage>
</organism>
<reference evidence="1 2" key="1">
    <citation type="submission" date="2017-03" db="EMBL/GenBank/DDBJ databases">
        <title>Genome sequence of Geothermobacter sp. EPR-M, Deep-Sea Iron Reducer.</title>
        <authorList>
            <person name="Tully B."/>
            <person name="Savalia P."/>
            <person name="Abuyen K."/>
            <person name="Baughan C."/>
            <person name="Romero E."/>
            <person name="Ronkowski C."/>
            <person name="Torres B."/>
            <person name="Tremblay J."/>
            <person name="Trujillo A."/>
            <person name="Tyler M."/>
            <person name="Perez-Rodriguez I."/>
            <person name="Amend J."/>
        </authorList>
    </citation>
    <scope>NUCLEOTIDE SEQUENCE [LARGE SCALE GENOMIC DNA]</scope>
    <source>
        <strain evidence="1 2">EPR-M</strain>
    </source>
</reference>
<keyword evidence="2" id="KW-1185">Reference proteome</keyword>
<comment type="caution">
    <text evidence="1">The sequence shown here is derived from an EMBL/GenBank/DDBJ whole genome shotgun (WGS) entry which is preliminary data.</text>
</comment>
<dbReference type="RefSeq" id="WP_085008485.1">
    <property type="nucleotide sequence ID" value="NZ_NAAD01000001.1"/>
</dbReference>
<dbReference type="OrthoDB" id="9825012at2"/>